<feature type="compositionally biased region" description="Basic and acidic residues" evidence="1">
    <location>
        <begin position="173"/>
        <end position="185"/>
    </location>
</feature>
<feature type="compositionally biased region" description="Low complexity" evidence="1">
    <location>
        <begin position="160"/>
        <end position="172"/>
    </location>
</feature>
<feature type="region of interest" description="Disordered" evidence="1">
    <location>
        <begin position="1072"/>
        <end position="1102"/>
    </location>
</feature>
<keyword evidence="5" id="KW-1185">Reference proteome</keyword>
<feature type="compositionally biased region" description="Basic and acidic residues" evidence="1">
    <location>
        <begin position="1148"/>
        <end position="1164"/>
    </location>
</feature>
<feature type="domain" description="Myb-like" evidence="2">
    <location>
        <begin position="1265"/>
        <end position="1312"/>
    </location>
</feature>
<dbReference type="InterPro" id="IPR009057">
    <property type="entry name" value="Homeodomain-like_sf"/>
</dbReference>
<dbReference type="SUPFAM" id="SSF46689">
    <property type="entry name" value="Homeodomain-like"/>
    <property type="match status" value="1"/>
</dbReference>
<evidence type="ECO:0000313" key="5">
    <source>
        <dbReference type="Proteomes" id="UP000683360"/>
    </source>
</evidence>
<dbReference type="Pfam" id="PF09133">
    <property type="entry name" value="SANTA"/>
    <property type="match status" value="1"/>
</dbReference>
<sequence length="1466" mass="165120">MSYIKARINPNKEPPDMFEELYQRSPVPKNLFLNSSGISVNTSTQGGSLHVQKSHIFNQLKSQNSFKSPPAIYTSKSFHEQSLQKPNYPTNLELPRQSNAVQLPNTETCTIKRNGSKDNFDGDISNNSRTSWQNNTFRSDIQDNNKLNRLDEVDGEGHKSSASFSYNNSVESSESHSEVLTDRSVRSSAGASMSAAAIFKKIKLLSPSKELESISIENQENQDPESSSNVSTNDYRYPIEVNVQTRKEVTHVGAMNPQDEFIQEALIERVTNPNDVMLDHGLEICKDDEERTLPYTTFIAGSSNRSLKSKGSVLKGKRSITEDVVKDFTKGFPIKWEAKISEYFDKVKFVDETQNTLDGKFVNETQNTLDVDGKFADETQNTLDGKFVDETQNTLDDKLMVSLLMRHKNTLDGKFVDETQNTLDVKFVDETHKTLGGKFVDETQNTLDVDGKFADETQNTLDGKFADETQNTLAGKFFDETQNTLDGKFADETQNTLDGKFVNETQNTLDGKFVDTQNTLDGKFVDTQNTLEGKFVDTQNTLDGKFADETQNTLDVDGKFVDETQNTLDGKFADETQNTLDGKFVNETQNTLDGKFVDTQNTLDGKFVDTQNTLDGKFVDETQNTLDGKFVDETQNTLDGKFVNETQNTLDGKFVDETQNTLDGKFVDETQNTLDGKFVDETQNTLDVNGKFADETQNTLDGKFVDTQNTLDGKFVDETQNTLDGKFVGTQNTLDGKFVDDTQNTLDEERLEAEAVEDKIPDEINHLQESPDRISSENVLTDWIIRPIGTSDICVDGKKSGTEEYWHSTSIDYIIDKRTLLTTSGTVYKIQGQISQLDMLESGFSKRVIKKFINGFPKSWKIYVKEHLNGLSRRSRTERYLTPKAQKPGTSDVSSEVYTPTGKVELGSLKTTRSGRVVKPTLAWWAGQRVKTYDDNTFETTYISSHTPEILKEMSETYKARHLSTSTNKRAKIYSSDSSAAEKSKSTDKNTLVKINKSGKRILDRQPKQKRLSEKEKNGSYSYDNKNVRSHDPSDCRTTRYSRTTTLLNSADEDLDSLVEDLDNTVTQAKLKRKTPVVRKDTCYSQTSKSKKTSNKTSDDTYSVDLDQDFEEDTNVKGQKFKKGRKSTVSSKLSAVQNKNGNKGTNSKKLEDQKSNDNDGDLSKKTGTVKSSEDSDPDLEEDTNVKGQKSNLKSKKGQEESSDDNDFSQKTGTVKAKRTQSRINKPAEKPKDEQVSKKKTGTSNAKDKQNGAKNISQKVIEELLPWSKQEISTLNNAIASIPGDNPSFWEIVAEKVGTRTSEECIAWYYKDVPKSTKKRKVNNTVKPNEVRTITAGKGTLKRKQQLRDLIEHHNDGYEDDLFDSTPYRNQGNVKVPKLMDPNCAWKDADHYIHQLQKRRQMKGRKILEKNQTPVNKKSQKTTASPTKNLFGKSFDSQSLFMDDASSSENHDNSDEEADYYFSDMEN</sequence>
<feature type="compositionally biased region" description="Basic and acidic residues" evidence="1">
    <location>
        <begin position="1005"/>
        <end position="1018"/>
    </location>
</feature>
<feature type="compositionally biased region" description="Basic and acidic residues" evidence="1">
    <location>
        <begin position="1225"/>
        <end position="1236"/>
    </location>
</feature>
<organism evidence="4 5">
    <name type="scientific">Mytilus edulis</name>
    <name type="common">Blue mussel</name>
    <dbReference type="NCBI Taxonomy" id="6550"/>
    <lineage>
        <taxon>Eukaryota</taxon>
        <taxon>Metazoa</taxon>
        <taxon>Spiralia</taxon>
        <taxon>Lophotrochozoa</taxon>
        <taxon>Mollusca</taxon>
        <taxon>Bivalvia</taxon>
        <taxon>Autobranchia</taxon>
        <taxon>Pteriomorphia</taxon>
        <taxon>Mytilida</taxon>
        <taxon>Mytiloidea</taxon>
        <taxon>Mytilidae</taxon>
        <taxon>Mytilinae</taxon>
        <taxon>Mytilus</taxon>
    </lineage>
</organism>
<evidence type="ECO:0000313" key="4">
    <source>
        <dbReference type="EMBL" id="CAG2208437.1"/>
    </source>
</evidence>
<dbReference type="PANTHER" id="PTHR16124:SF3">
    <property type="entry name" value="MIS18-BINDING PROTEIN 1"/>
    <property type="match status" value="1"/>
</dbReference>
<feature type="region of interest" description="Disordered" evidence="1">
    <location>
        <begin position="1005"/>
        <end position="1038"/>
    </location>
</feature>
<dbReference type="GO" id="GO:0000775">
    <property type="term" value="C:chromosome, centromeric region"/>
    <property type="evidence" value="ECO:0007669"/>
    <property type="project" value="TreeGrafter"/>
</dbReference>
<feature type="compositionally biased region" description="Basic and acidic residues" evidence="1">
    <location>
        <begin position="140"/>
        <end position="159"/>
    </location>
</feature>
<evidence type="ECO:0008006" key="6">
    <source>
        <dbReference type="Google" id="ProtNLM"/>
    </source>
</evidence>
<dbReference type="PROSITE" id="PS51293">
    <property type="entry name" value="SANT"/>
    <property type="match status" value="1"/>
</dbReference>
<feature type="compositionally biased region" description="Polar residues" evidence="1">
    <location>
        <begin position="1127"/>
        <end position="1137"/>
    </location>
</feature>
<proteinExistence type="predicted"/>
<evidence type="ECO:0000256" key="1">
    <source>
        <dbReference type="SAM" id="MobiDB-lite"/>
    </source>
</evidence>
<feature type="region of interest" description="Disordered" evidence="1">
    <location>
        <begin position="1115"/>
        <end position="1254"/>
    </location>
</feature>
<accession>A0A8S3RGJ0</accession>
<dbReference type="InterPro" id="IPR001005">
    <property type="entry name" value="SANT/Myb"/>
</dbReference>
<gene>
    <name evidence="4" type="ORF">MEDL_22658</name>
</gene>
<feature type="compositionally biased region" description="Basic and acidic residues" evidence="1">
    <location>
        <begin position="1026"/>
        <end position="1038"/>
    </location>
</feature>
<feature type="compositionally biased region" description="Low complexity" evidence="1">
    <location>
        <begin position="1138"/>
        <end position="1147"/>
    </location>
</feature>
<feature type="region of interest" description="Disordered" evidence="1">
    <location>
        <begin position="112"/>
        <end position="187"/>
    </location>
</feature>
<feature type="compositionally biased region" description="Polar residues" evidence="1">
    <location>
        <begin position="124"/>
        <end position="139"/>
    </location>
</feature>
<dbReference type="PROSITE" id="PS50090">
    <property type="entry name" value="MYB_LIKE"/>
    <property type="match status" value="1"/>
</dbReference>
<name>A0A8S3RGJ0_MYTED</name>
<evidence type="ECO:0000259" key="3">
    <source>
        <dbReference type="PROSITE" id="PS51293"/>
    </source>
</evidence>
<reference evidence="4" key="1">
    <citation type="submission" date="2021-03" db="EMBL/GenBank/DDBJ databases">
        <authorList>
            <person name="Bekaert M."/>
        </authorList>
    </citation>
    <scope>NUCLEOTIDE SEQUENCE</scope>
</reference>
<dbReference type="EMBL" id="CAJPWZ010001110">
    <property type="protein sequence ID" value="CAG2208437.1"/>
    <property type="molecule type" value="Genomic_DNA"/>
</dbReference>
<dbReference type="CDD" id="cd00167">
    <property type="entry name" value="SANT"/>
    <property type="match status" value="1"/>
</dbReference>
<dbReference type="PANTHER" id="PTHR16124">
    <property type="entry name" value="MIS18-BINDING PROTEIN 1"/>
    <property type="match status" value="1"/>
</dbReference>
<feature type="region of interest" description="Disordered" evidence="1">
    <location>
        <begin position="1406"/>
        <end position="1466"/>
    </location>
</feature>
<protein>
    <recommendedName>
        <fullName evidence="6">Myb-like domain-containing protein</fullName>
    </recommendedName>
</protein>
<dbReference type="Proteomes" id="UP000683360">
    <property type="component" value="Unassembled WGS sequence"/>
</dbReference>
<dbReference type="InterPro" id="IPR017884">
    <property type="entry name" value="SANT_dom"/>
</dbReference>
<feature type="domain" description="SANT" evidence="3">
    <location>
        <begin position="1261"/>
        <end position="1317"/>
    </location>
</feature>
<feature type="compositionally biased region" description="Acidic residues" evidence="1">
    <location>
        <begin position="1453"/>
        <end position="1466"/>
    </location>
</feature>
<dbReference type="InterPro" id="IPR039110">
    <property type="entry name" value="KNL2-like"/>
</dbReference>
<dbReference type="Gene3D" id="1.10.10.60">
    <property type="entry name" value="Homeodomain-like"/>
    <property type="match status" value="1"/>
</dbReference>
<comment type="caution">
    <text evidence="4">The sequence shown here is derived from an EMBL/GenBank/DDBJ whole genome shotgun (WGS) entry which is preliminary data.</text>
</comment>
<evidence type="ECO:0000259" key="2">
    <source>
        <dbReference type="PROSITE" id="PS50090"/>
    </source>
</evidence>
<dbReference type="InterPro" id="IPR015216">
    <property type="entry name" value="SANTA"/>
</dbReference>
<feature type="compositionally biased region" description="Polar residues" evidence="1">
    <location>
        <begin position="1409"/>
        <end position="1427"/>
    </location>
</feature>
<dbReference type="OrthoDB" id="118550at2759"/>